<name>A0A7S4UWX3_9DINO</name>
<proteinExistence type="predicted"/>
<accession>A0A7S4UWX3</accession>
<feature type="region of interest" description="Disordered" evidence="2">
    <location>
        <begin position="1"/>
        <end position="67"/>
    </location>
</feature>
<feature type="coiled-coil region" evidence="1">
    <location>
        <begin position="148"/>
        <end position="175"/>
    </location>
</feature>
<sequence>MAQAAPPPPRPGGWGPGAMPPKRAPSSGAKARGSSPAAKARSSSRGAAKAKAKAASAPAPAEEDPKAKLLKEAEELFEKYEPDGKLDGVIKLAQFADIVRMMNTRKCMLWGDDPAPIIKREWTKAGGFEKRELNFEQFKSWWPDFAEATNSEFEEKRAAEEAKEAEEKKAREEKYTGDGVWQISIKDVLEAINEAHKKGKTALILDNTPNQRVETFFAYRGAFIIECKKLIVDKAKGAKVEDLLSEERDRFWSGKCFKYGQTVVFRLANTACDLKGTFNSGIFPTLAMLDRTEVAKVLGAENANNAKSSPFIKMARTSDEEMELTCSGINEQFAVVVISQFTEEDYEEFLKDMLPLELFQPMKPSVEE</sequence>
<organism evidence="3">
    <name type="scientific">Alexandrium monilatum</name>
    <dbReference type="NCBI Taxonomy" id="311494"/>
    <lineage>
        <taxon>Eukaryota</taxon>
        <taxon>Sar</taxon>
        <taxon>Alveolata</taxon>
        <taxon>Dinophyceae</taxon>
        <taxon>Gonyaulacales</taxon>
        <taxon>Pyrocystaceae</taxon>
        <taxon>Alexandrium</taxon>
    </lineage>
</organism>
<feature type="compositionally biased region" description="Low complexity" evidence="2">
    <location>
        <begin position="24"/>
        <end position="60"/>
    </location>
</feature>
<evidence type="ECO:0000256" key="2">
    <source>
        <dbReference type="SAM" id="MobiDB-lite"/>
    </source>
</evidence>
<dbReference type="AlphaFoldDB" id="A0A7S4UWX3"/>
<evidence type="ECO:0000256" key="1">
    <source>
        <dbReference type="SAM" id="Coils"/>
    </source>
</evidence>
<feature type="compositionally biased region" description="Pro residues" evidence="2">
    <location>
        <begin position="1"/>
        <end position="11"/>
    </location>
</feature>
<gene>
    <name evidence="3" type="ORF">AMON00008_LOCUS16420</name>
</gene>
<keyword evidence="1" id="KW-0175">Coiled coil</keyword>
<dbReference type="EMBL" id="HBNR01024472">
    <property type="protein sequence ID" value="CAE4576800.1"/>
    <property type="molecule type" value="Transcribed_RNA"/>
</dbReference>
<reference evidence="3" key="1">
    <citation type="submission" date="2021-01" db="EMBL/GenBank/DDBJ databases">
        <authorList>
            <person name="Corre E."/>
            <person name="Pelletier E."/>
            <person name="Niang G."/>
            <person name="Scheremetjew M."/>
            <person name="Finn R."/>
            <person name="Kale V."/>
            <person name="Holt S."/>
            <person name="Cochrane G."/>
            <person name="Meng A."/>
            <person name="Brown T."/>
            <person name="Cohen L."/>
        </authorList>
    </citation>
    <scope>NUCLEOTIDE SEQUENCE</scope>
    <source>
        <strain evidence="3">CCMP3105</strain>
    </source>
</reference>
<evidence type="ECO:0000313" key="3">
    <source>
        <dbReference type="EMBL" id="CAE4576800.1"/>
    </source>
</evidence>
<protein>
    <submittedName>
        <fullName evidence="3">Uncharacterized protein</fullName>
    </submittedName>
</protein>